<evidence type="ECO:0000313" key="2">
    <source>
        <dbReference type="EMBL" id="BAP05432.1"/>
    </source>
</evidence>
<feature type="region of interest" description="Disordered" evidence="1">
    <location>
        <begin position="1"/>
        <end position="24"/>
    </location>
</feature>
<accession>A0A068PBN2</accession>
<feature type="region of interest" description="Disordered" evidence="1">
    <location>
        <begin position="56"/>
        <end position="75"/>
    </location>
</feature>
<gene>
    <name evidence="2" type="primary">dnaK</name>
</gene>
<sequence>GQCRSRQEAPCGRRSQEPGRKPCSLDRKVAEGIWRQGFRDRPQGDRRCDCFAEDRRRGRGTGCRRHPGEDADPDG</sequence>
<dbReference type="EMBL" id="AB970802">
    <property type="protein sequence ID" value="BAP05432.1"/>
    <property type="molecule type" value="Genomic_DNA"/>
</dbReference>
<name>A0A068PBN2_9HYPH</name>
<protein>
    <submittedName>
        <fullName evidence="2">Molecular chaperone</fullName>
    </submittedName>
</protein>
<proteinExistence type="predicted"/>
<reference evidence="2" key="1">
    <citation type="submission" date="2014-06" db="EMBL/GenBank/DDBJ databases">
        <title>Rhizobium huautlense strain BN-20 dnaK gene, partial cds.</title>
        <authorList>
            <person name="Khalid R."/>
            <person name="Hayat R."/>
            <person name="Ali S."/>
        </authorList>
    </citation>
    <scope>NUCLEOTIDE SEQUENCE</scope>
    <source>
        <strain evidence="2">BN-20</strain>
    </source>
</reference>
<evidence type="ECO:0000256" key="1">
    <source>
        <dbReference type="SAM" id="MobiDB-lite"/>
    </source>
</evidence>
<organism evidence="2">
    <name type="scientific">Neorhizobium huautlense</name>
    <dbReference type="NCBI Taxonomy" id="67774"/>
    <lineage>
        <taxon>Bacteria</taxon>
        <taxon>Pseudomonadati</taxon>
        <taxon>Pseudomonadota</taxon>
        <taxon>Alphaproteobacteria</taxon>
        <taxon>Hyphomicrobiales</taxon>
        <taxon>Rhizobiaceae</taxon>
        <taxon>Rhizobium/Agrobacterium group</taxon>
        <taxon>Neorhizobium</taxon>
    </lineage>
</organism>
<feature type="non-terminal residue" evidence="2">
    <location>
        <position position="75"/>
    </location>
</feature>
<feature type="non-terminal residue" evidence="2">
    <location>
        <position position="1"/>
    </location>
</feature>
<dbReference type="AlphaFoldDB" id="A0A068PBN2"/>
<feature type="compositionally biased region" description="Basic and acidic residues" evidence="1">
    <location>
        <begin position="14"/>
        <end position="24"/>
    </location>
</feature>